<dbReference type="PIRSF" id="PIRSF001439">
    <property type="entry name" value="CryM"/>
    <property type="match status" value="1"/>
</dbReference>
<dbReference type="GeneID" id="38782748"/>
<dbReference type="Proteomes" id="UP000287166">
    <property type="component" value="Unassembled WGS sequence"/>
</dbReference>
<comment type="caution">
    <text evidence="2">The sequence shown here is derived from an EMBL/GenBank/DDBJ whole genome shotgun (WGS) entry which is preliminary data.</text>
</comment>
<dbReference type="OrthoDB" id="41492at2759"/>
<dbReference type="Gene3D" id="3.40.50.720">
    <property type="entry name" value="NAD(P)-binding Rossmann-like Domain"/>
    <property type="match status" value="1"/>
</dbReference>
<evidence type="ECO:0000313" key="2">
    <source>
        <dbReference type="EMBL" id="GBE85831.1"/>
    </source>
</evidence>
<dbReference type="SUPFAM" id="SSF51735">
    <property type="entry name" value="NAD(P)-binding Rossmann-fold domains"/>
    <property type="match status" value="1"/>
</dbReference>
<dbReference type="AlphaFoldDB" id="A0A401GUD2"/>
<comment type="similarity">
    <text evidence="1">Belongs to the ornithine cyclodeaminase/mu-crystallin family.</text>
</comment>
<evidence type="ECO:0000313" key="3">
    <source>
        <dbReference type="Proteomes" id="UP000287166"/>
    </source>
</evidence>
<dbReference type="InterPro" id="IPR023401">
    <property type="entry name" value="ODC_N"/>
</dbReference>
<organism evidence="2 3">
    <name type="scientific">Sparassis crispa</name>
    <dbReference type="NCBI Taxonomy" id="139825"/>
    <lineage>
        <taxon>Eukaryota</taxon>
        <taxon>Fungi</taxon>
        <taxon>Dikarya</taxon>
        <taxon>Basidiomycota</taxon>
        <taxon>Agaricomycotina</taxon>
        <taxon>Agaricomycetes</taxon>
        <taxon>Polyporales</taxon>
        <taxon>Sparassidaceae</taxon>
        <taxon>Sparassis</taxon>
    </lineage>
</organism>
<dbReference type="STRING" id="139825.A0A401GUD2"/>
<dbReference type="Pfam" id="PF02423">
    <property type="entry name" value="OCD_Mu_crystall"/>
    <property type="match status" value="1"/>
</dbReference>
<dbReference type="InterPro" id="IPR003462">
    <property type="entry name" value="ODC_Mu_crystall"/>
</dbReference>
<proteinExistence type="inferred from homology"/>
<dbReference type="PANTHER" id="PTHR13812">
    <property type="entry name" value="KETIMINE REDUCTASE MU-CRYSTALLIN"/>
    <property type="match status" value="1"/>
</dbReference>
<dbReference type="InterPro" id="IPR036291">
    <property type="entry name" value="NAD(P)-bd_dom_sf"/>
</dbReference>
<dbReference type="GO" id="GO:0005737">
    <property type="term" value="C:cytoplasm"/>
    <property type="evidence" value="ECO:0007669"/>
    <property type="project" value="TreeGrafter"/>
</dbReference>
<dbReference type="InParanoid" id="A0A401GUD2"/>
<keyword evidence="3" id="KW-1185">Reference proteome</keyword>
<protein>
    <submittedName>
        <fullName evidence="2">Ketimine reductase mu-crystallin</fullName>
    </submittedName>
</protein>
<dbReference type="Gene3D" id="3.30.1780.10">
    <property type="entry name" value="ornithine cyclodeaminase, domain 1"/>
    <property type="match status" value="1"/>
</dbReference>
<dbReference type="PANTHER" id="PTHR13812:SF19">
    <property type="entry name" value="KETIMINE REDUCTASE MU-CRYSTALLIN"/>
    <property type="match status" value="1"/>
</dbReference>
<dbReference type="EMBL" id="BFAD01000008">
    <property type="protein sequence ID" value="GBE85831.1"/>
    <property type="molecule type" value="Genomic_DNA"/>
</dbReference>
<dbReference type="RefSeq" id="XP_027616744.1">
    <property type="nucleotide sequence ID" value="XM_027760943.1"/>
</dbReference>
<gene>
    <name evidence="2" type="ORF">SCP_0803530</name>
</gene>
<name>A0A401GUD2_9APHY</name>
<evidence type="ECO:0000256" key="1">
    <source>
        <dbReference type="ARBA" id="ARBA00008903"/>
    </source>
</evidence>
<sequence>MSLLVLSASDVARVTSRFHPDDLVDLMAQVFHSLSQSHKWTSSGISQPHRVALPMENHTSLFMPSRMASVGTTIKVVSVPTSAAPQAVKERGLPASTLVLDENSGRVKAIVNAGRLTALRNASGSLLSARLLNSPASPPQVLLTVGAGAQISAHVSLFLSSYPTIHKCILINRSLSSRFSALSLALREKFPNVEFEVGILPSVPNATAESQQREVVDMEKAVKNANIIITATGSTTPFFPSAYVSPGTHLCLIGSYTPAMHEIDSDLVKRAGRVVVDSRDACLSEAGELISAGLGPSDLVELGELVNYTQSSERGAATITRSWVPLDEKIDAVRKSGDITIFKSVGVGIQDVAIACAVVALAEKEDIGVLVPDYDETDGTIPL</sequence>
<accession>A0A401GUD2</accession>
<reference evidence="2 3" key="1">
    <citation type="journal article" date="2018" name="Sci. Rep.">
        <title>Genome sequence of the cauliflower mushroom Sparassis crispa (Hanabiratake) and its association with beneficial usage.</title>
        <authorList>
            <person name="Kiyama R."/>
            <person name="Furutani Y."/>
            <person name="Kawaguchi K."/>
            <person name="Nakanishi T."/>
        </authorList>
    </citation>
    <scope>NUCLEOTIDE SEQUENCE [LARGE SCALE GENOMIC DNA]</scope>
</reference>
<dbReference type="FunCoup" id="A0A401GUD2">
    <property type="interactions" value="321"/>
</dbReference>